<organism evidence="1 2">
    <name type="scientific">Anaerobacillus alkalidiazotrophicus</name>
    <dbReference type="NCBI Taxonomy" id="472963"/>
    <lineage>
        <taxon>Bacteria</taxon>
        <taxon>Bacillati</taxon>
        <taxon>Bacillota</taxon>
        <taxon>Bacilli</taxon>
        <taxon>Bacillales</taxon>
        <taxon>Bacillaceae</taxon>
        <taxon>Anaerobacillus</taxon>
    </lineage>
</organism>
<dbReference type="AlphaFoldDB" id="A0A1S2M5U6"/>
<evidence type="ECO:0000313" key="2">
    <source>
        <dbReference type="Proteomes" id="UP000180057"/>
    </source>
</evidence>
<sequence>MKFSFISIFLIGTLAYITTTYYFNPITFKKDDVTYLEWSWYKKPLTLEYLVLEGDDWKVKYIDDENEIKFVFDELKKSPIIYNFEIEYKSEIREVIVRSGDGGILLRVRQEWAGDKFILKHNMTYLELTDDLIELFDNRFLQAE</sequence>
<protein>
    <submittedName>
        <fullName evidence="1">Uncharacterized protein</fullName>
    </submittedName>
</protein>
<dbReference type="OrthoDB" id="2608210at2"/>
<comment type="caution">
    <text evidence="1">The sequence shown here is derived from an EMBL/GenBank/DDBJ whole genome shotgun (WGS) entry which is preliminary data.</text>
</comment>
<accession>A0A1S2M5U6</accession>
<proteinExistence type="predicted"/>
<dbReference type="EMBL" id="MLQS01000015">
    <property type="protein sequence ID" value="OIJ20119.1"/>
    <property type="molecule type" value="Genomic_DNA"/>
</dbReference>
<keyword evidence="2" id="KW-1185">Reference proteome</keyword>
<gene>
    <name evidence="1" type="ORF">BKP45_10040</name>
</gene>
<dbReference type="Proteomes" id="UP000180057">
    <property type="component" value="Unassembled WGS sequence"/>
</dbReference>
<dbReference type="RefSeq" id="WP_071389559.1">
    <property type="nucleotide sequence ID" value="NZ_MLQS01000015.1"/>
</dbReference>
<evidence type="ECO:0000313" key="1">
    <source>
        <dbReference type="EMBL" id="OIJ20119.1"/>
    </source>
</evidence>
<reference evidence="1 2" key="1">
    <citation type="submission" date="2016-10" db="EMBL/GenBank/DDBJ databases">
        <title>Draft genome sequences of four alkaliphilic bacteria belonging to the Anaerobacillus genus.</title>
        <authorList>
            <person name="Bassil N.M."/>
            <person name="Lloyd J.R."/>
        </authorList>
    </citation>
    <scope>NUCLEOTIDE SEQUENCE [LARGE SCALE GENOMIC DNA]</scope>
    <source>
        <strain evidence="1 2">DSM 22531</strain>
    </source>
</reference>
<name>A0A1S2M5U6_9BACI</name>